<reference evidence="8" key="1">
    <citation type="submission" date="2015-05" db="EMBL/GenBank/DDBJ databases">
        <authorList>
            <person name="Urmite Genomes"/>
        </authorList>
    </citation>
    <scope>NUCLEOTIDE SEQUENCE [LARGE SCALE GENOMIC DNA]</scope>
    <source>
        <strain evidence="8">LF1</strain>
    </source>
</reference>
<evidence type="ECO:0000259" key="6">
    <source>
        <dbReference type="PROSITE" id="PS50110"/>
    </source>
</evidence>
<gene>
    <name evidence="7" type="ORF">BN000_01079</name>
</gene>
<keyword evidence="4" id="KW-0597">Phosphoprotein</keyword>
<dbReference type="InterPro" id="IPR011006">
    <property type="entry name" value="CheY-like_superfamily"/>
</dbReference>
<dbReference type="STRING" id="1499688.BN000_01079"/>
<dbReference type="EMBL" id="CVRB01000001">
    <property type="protein sequence ID" value="CRK81179.1"/>
    <property type="molecule type" value="Genomic_DNA"/>
</dbReference>
<dbReference type="Proteomes" id="UP000199087">
    <property type="component" value="Unassembled WGS sequence"/>
</dbReference>
<feature type="modified residue" description="4-aspartylphosphate" evidence="4">
    <location>
        <position position="55"/>
    </location>
</feature>
<dbReference type="PANTHER" id="PTHR43280:SF2">
    <property type="entry name" value="HTH-TYPE TRANSCRIPTIONAL REGULATOR EXSA"/>
    <property type="match status" value="1"/>
</dbReference>
<dbReference type="CDD" id="cd17536">
    <property type="entry name" value="REC_YesN-like"/>
    <property type="match status" value="1"/>
</dbReference>
<proteinExistence type="predicted"/>
<dbReference type="InterPro" id="IPR018062">
    <property type="entry name" value="HTH_AraC-typ_CS"/>
</dbReference>
<evidence type="ECO:0000313" key="7">
    <source>
        <dbReference type="EMBL" id="CRK81179.1"/>
    </source>
</evidence>
<keyword evidence="2" id="KW-0238">DNA-binding</keyword>
<dbReference type="InterPro" id="IPR001789">
    <property type="entry name" value="Sig_transdc_resp-reg_receiver"/>
</dbReference>
<evidence type="ECO:0000256" key="1">
    <source>
        <dbReference type="ARBA" id="ARBA00023015"/>
    </source>
</evidence>
<accession>A0A0U1NSZ5</accession>
<dbReference type="PROSITE" id="PS50110">
    <property type="entry name" value="RESPONSE_REGULATORY"/>
    <property type="match status" value="1"/>
</dbReference>
<dbReference type="InterPro" id="IPR018060">
    <property type="entry name" value="HTH_AraC"/>
</dbReference>
<dbReference type="SMART" id="SM00448">
    <property type="entry name" value="REC"/>
    <property type="match status" value="1"/>
</dbReference>
<evidence type="ECO:0000313" key="8">
    <source>
        <dbReference type="Proteomes" id="UP000199087"/>
    </source>
</evidence>
<name>A0A0U1NSZ5_9BACI</name>
<feature type="domain" description="HTH araC/xylS-type" evidence="5">
    <location>
        <begin position="428"/>
        <end position="526"/>
    </location>
</feature>
<protein>
    <submittedName>
        <fullName evidence="7">AraC family two component transcriptional regulator</fullName>
    </submittedName>
</protein>
<dbReference type="AlphaFoldDB" id="A0A0U1NSZ5"/>
<keyword evidence="3" id="KW-0804">Transcription</keyword>
<organism evidence="7 8">
    <name type="scientific">Neobacillus massiliamazoniensis</name>
    <dbReference type="NCBI Taxonomy" id="1499688"/>
    <lineage>
        <taxon>Bacteria</taxon>
        <taxon>Bacillati</taxon>
        <taxon>Bacillota</taxon>
        <taxon>Bacilli</taxon>
        <taxon>Bacillales</taxon>
        <taxon>Bacillaceae</taxon>
        <taxon>Neobacillus</taxon>
    </lineage>
</organism>
<dbReference type="SUPFAM" id="SSF52172">
    <property type="entry name" value="CheY-like"/>
    <property type="match status" value="1"/>
</dbReference>
<evidence type="ECO:0000259" key="5">
    <source>
        <dbReference type="PROSITE" id="PS01124"/>
    </source>
</evidence>
<dbReference type="PRINTS" id="PR00032">
    <property type="entry name" value="HTHARAC"/>
</dbReference>
<keyword evidence="1" id="KW-0805">Transcription regulation</keyword>
<evidence type="ECO:0000256" key="3">
    <source>
        <dbReference type="ARBA" id="ARBA00023163"/>
    </source>
</evidence>
<dbReference type="Pfam" id="PF12833">
    <property type="entry name" value="HTH_18"/>
    <property type="match status" value="1"/>
</dbReference>
<dbReference type="Gene3D" id="1.10.10.60">
    <property type="entry name" value="Homeodomain-like"/>
    <property type="match status" value="2"/>
</dbReference>
<dbReference type="InterPro" id="IPR009057">
    <property type="entry name" value="Homeodomain-like_sf"/>
</dbReference>
<dbReference type="PANTHER" id="PTHR43280">
    <property type="entry name" value="ARAC-FAMILY TRANSCRIPTIONAL REGULATOR"/>
    <property type="match status" value="1"/>
</dbReference>
<evidence type="ECO:0000256" key="2">
    <source>
        <dbReference type="ARBA" id="ARBA00023125"/>
    </source>
</evidence>
<dbReference type="Gene3D" id="3.40.50.2300">
    <property type="match status" value="1"/>
</dbReference>
<dbReference type="Pfam" id="PF00072">
    <property type="entry name" value="Response_reg"/>
    <property type="match status" value="1"/>
</dbReference>
<dbReference type="GO" id="GO:0003700">
    <property type="term" value="F:DNA-binding transcription factor activity"/>
    <property type="evidence" value="ECO:0007669"/>
    <property type="project" value="InterPro"/>
</dbReference>
<dbReference type="GO" id="GO:0043565">
    <property type="term" value="F:sequence-specific DNA binding"/>
    <property type="evidence" value="ECO:0007669"/>
    <property type="project" value="InterPro"/>
</dbReference>
<dbReference type="GO" id="GO:0000160">
    <property type="term" value="P:phosphorelay signal transduction system"/>
    <property type="evidence" value="ECO:0007669"/>
    <property type="project" value="InterPro"/>
</dbReference>
<dbReference type="PROSITE" id="PS00041">
    <property type="entry name" value="HTH_ARAC_FAMILY_1"/>
    <property type="match status" value="1"/>
</dbReference>
<sequence>MINVMLVDDDVPMIKYLRQLVNWTEHGFNIVGTAYSSKRALEMFEQYKPDLVITDIGLPQMNGLELAAELKQIKPNVHIIFLTCHEDFHYAQKAIQLNADYYLIKDELTKKQLEECLRHSMNKIKETYSVIDGIVNQEILNRNIELLKHSLFDRLIKKDEPNSLILFAKRLGINWEHPSFILGMGNISFFAHMEKYSYQDLSIIKYGIYNIACDIAKKYDGITFFNEPESIVFVYNFRQNIKFDHYQYIQSILIEIRKAITEFLGVEISFVFARQSQDIKNIGSVFQQIVRNRNHFFYHKAPIFNWDMRPFQIAICPISRLLDKEMNEIVLAIKEKDSYRLKEILANVAKTAETKNLDPEELKKLISRRIRLIELQYTETDTNEGFYTFFEECLSLHDAINLIEKKLLQLIKLNERLDGSGSKEPKLQEIDQYIIENLSENVTSVDVAAHLYMNPSYFSRYFKRLTGENFTDYAHRFKIGIAAKILGQTGESVEEVAIKCGYSDRTYFSKVFKKYTKMTPREYRSKINF</sequence>
<dbReference type="PROSITE" id="PS01124">
    <property type="entry name" value="HTH_ARAC_FAMILY_2"/>
    <property type="match status" value="1"/>
</dbReference>
<dbReference type="SUPFAM" id="SSF46689">
    <property type="entry name" value="Homeodomain-like"/>
    <property type="match status" value="2"/>
</dbReference>
<keyword evidence="8" id="KW-1185">Reference proteome</keyword>
<dbReference type="InterPro" id="IPR020449">
    <property type="entry name" value="Tscrpt_reg_AraC-type_HTH"/>
</dbReference>
<dbReference type="SMART" id="SM00342">
    <property type="entry name" value="HTH_ARAC"/>
    <property type="match status" value="1"/>
</dbReference>
<evidence type="ECO:0000256" key="4">
    <source>
        <dbReference type="PROSITE-ProRule" id="PRU00169"/>
    </source>
</evidence>
<feature type="domain" description="Response regulatory" evidence="6">
    <location>
        <begin position="3"/>
        <end position="120"/>
    </location>
</feature>